<reference evidence="1" key="1">
    <citation type="submission" date="2019-11" db="EMBL/GenBank/DDBJ databases">
        <title>Nori genome reveals adaptations in red seaweeds to the harsh intertidal environment.</title>
        <authorList>
            <person name="Wang D."/>
            <person name="Mao Y."/>
        </authorList>
    </citation>
    <scope>NUCLEOTIDE SEQUENCE</scope>
    <source>
        <tissue evidence="1">Gametophyte</tissue>
    </source>
</reference>
<proteinExistence type="predicted"/>
<protein>
    <submittedName>
        <fullName evidence="1">Uncharacterized protein</fullName>
    </submittedName>
</protein>
<accession>A0ACC3C3R9</accession>
<evidence type="ECO:0000313" key="2">
    <source>
        <dbReference type="Proteomes" id="UP000798662"/>
    </source>
</evidence>
<organism evidence="1 2">
    <name type="scientific">Pyropia yezoensis</name>
    <name type="common">Susabi-nori</name>
    <name type="synonym">Porphyra yezoensis</name>
    <dbReference type="NCBI Taxonomy" id="2788"/>
    <lineage>
        <taxon>Eukaryota</taxon>
        <taxon>Rhodophyta</taxon>
        <taxon>Bangiophyceae</taxon>
        <taxon>Bangiales</taxon>
        <taxon>Bangiaceae</taxon>
        <taxon>Pyropia</taxon>
    </lineage>
</organism>
<dbReference type="Proteomes" id="UP000798662">
    <property type="component" value="Chromosome 2"/>
</dbReference>
<sequence>MAPRLGHNRSPVGRARHPPLRPPGEQAAVAPPHRRRPWLAGPPPHRERRPWHPVAVTAAAAHSVQGGKGWILGVSCRGPRRPGEPASLHPRHQVRPPHRCPLHRRRPLPPAAHTAVVAPRDTGRGRHRHRRCLRTQAVAGCSSGHRRHRCCRRHRRCRRRRRRTDHPRAHSGHHRHDPPPGGERAAATAVGHPPPLTRAGHRTGQGEAPVAAE</sequence>
<comment type="caution">
    <text evidence="1">The sequence shown here is derived from an EMBL/GenBank/DDBJ whole genome shotgun (WGS) entry which is preliminary data.</text>
</comment>
<keyword evidence="2" id="KW-1185">Reference proteome</keyword>
<gene>
    <name evidence="1" type="ORF">I4F81_007154</name>
</gene>
<name>A0ACC3C3R9_PYRYE</name>
<dbReference type="EMBL" id="CM020619">
    <property type="protein sequence ID" value="KAK1864609.1"/>
    <property type="molecule type" value="Genomic_DNA"/>
</dbReference>
<evidence type="ECO:0000313" key="1">
    <source>
        <dbReference type="EMBL" id="KAK1864609.1"/>
    </source>
</evidence>